<dbReference type="AlphaFoldDB" id="A0A811JU18"/>
<name>A0A811JU18_9BILA</name>
<keyword evidence="2" id="KW-1185">Reference proteome</keyword>
<sequence>MSSNFRVRRDIPFKVLEHKSIFWDDASFTKPYNVNLKGQFIGFITSVQKRAKYCLLEVQMLPGSLSRVFVPAQPVKPCEFKLFTKIDNISPEYHEPYQLFNISNPPEESKTMFNWRQVNHYVKEGECYIMVPIIFVSGKLNSPTESEATTETPETMSLACSKQGVPLTTCTLKAESSIGICLPEAKEEPVEEPYYHVAHSPWIGPVVVQNETLHYMKYLFYYVFVKRLSIDMKTMLGTTGTEWIARNSYQDSMKVMDLDIKQWMLPAVHAHDYGLVVWTDKRDVAIFVSERHYLIPGVMPGKKGSLMPGYWVRFNTCKHINGHLFALNPIKRNLPPAILASVYDKSSGLIMLSVATCSMNRDGTASFKAGPITHLAHNPDKIELNGRKPIIFYCPKANRFNIKQAAPQRKV</sequence>
<evidence type="ECO:0000313" key="1">
    <source>
        <dbReference type="EMBL" id="CAD5206757.1"/>
    </source>
</evidence>
<protein>
    <submittedName>
        <fullName evidence="1">Uncharacterized protein</fullName>
    </submittedName>
</protein>
<dbReference type="EMBL" id="CAJFDH010000001">
    <property type="protein sequence ID" value="CAD5206757.1"/>
    <property type="molecule type" value="Genomic_DNA"/>
</dbReference>
<accession>A0A811JU18</accession>
<comment type="caution">
    <text evidence="1">The sequence shown here is derived from an EMBL/GenBank/DDBJ whole genome shotgun (WGS) entry which is preliminary data.</text>
</comment>
<dbReference type="EMBL" id="CAJFCW020000001">
    <property type="protein sequence ID" value="CAG9083008.1"/>
    <property type="molecule type" value="Genomic_DNA"/>
</dbReference>
<dbReference type="Proteomes" id="UP000783686">
    <property type="component" value="Unassembled WGS sequence"/>
</dbReference>
<evidence type="ECO:0000313" key="2">
    <source>
        <dbReference type="Proteomes" id="UP000614601"/>
    </source>
</evidence>
<organism evidence="1 2">
    <name type="scientific">Bursaphelenchus okinawaensis</name>
    <dbReference type="NCBI Taxonomy" id="465554"/>
    <lineage>
        <taxon>Eukaryota</taxon>
        <taxon>Metazoa</taxon>
        <taxon>Ecdysozoa</taxon>
        <taxon>Nematoda</taxon>
        <taxon>Chromadorea</taxon>
        <taxon>Rhabditida</taxon>
        <taxon>Tylenchina</taxon>
        <taxon>Tylenchomorpha</taxon>
        <taxon>Aphelenchoidea</taxon>
        <taxon>Aphelenchoididae</taxon>
        <taxon>Bursaphelenchus</taxon>
    </lineage>
</organism>
<gene>
    <name evidence="1" type="ORF">BOKJ2_LOCUS1441</name>
</gene>
<reference evidence="1" key="1">
    <citation type="submission" date="2020-09" db="EMBL/GenBank/DDBJ databases">
        <authorList>
            <person name="Kikuchi T."/>
        </authorList>
    </citation>
    <scope>NUCLEOTIDE SEQUENCE</scope>
    <source>
        <strain evidence="1">SH1</strain>
    </source>
</reference>
<dbReference type="Proteomes" id="UP000614601">
    <property type="component" value="Unassembled WGS sequence"/>
</dbReference>
<proteinExistence type="predicted"/>